<dbReference type="GO" id="GO:0000981">
    <property type="term" value="F:DNA-binding transcription factor activity, RNA polymerase II-specific"/>
    <property type="evidence" value="ECO:0007669"/>
    <property type="project" value="InterPro"/>
</dbReference>
<evidence type="ECO:0000256" key="4">
    <source>
        <dbReference type="ARBA" id="ARBA00023242"/>
    </source>
</evidence>
<evidence type="ECO:0000313" key="6">
    <source>
        <dbReference type="EMBL" id="CAP80939.1"/>
    </source>
</evidence>
<dbReference type="BioCyc" id="PCHR:PC12G13120-MONOMER"/>
<dbReference type="EMBL" id="AM920427">
    <property type="protein sequence ID" value="CAP80939.1"/>
    <property type="molecule type" value="Genomic_DNA"/>
</dbReference>
<keyword evidence="1" id="KW-0805">Transcription regulation</keyword>
<dbReference type="Gene3D" id="4.10.240.10">
    <property type="entry name" value="Zn(2)-C6 fungal-type DNA-binding domain"/>
    <property type="match status" value="1"/>
</dbReference>
<feature type="domain" description="Zn(2)-C6 fungal-type" evidence="5">
    <location>
        <begin position="43"/>
        <end position="73"/>
    </location>
</feature>
<proteinExistence type="predicted"/>
<name>B6GZJ6_PENRW</name>
<evidence type="ECO:0000256" key="3">
    <source>
        <dbReference type="ARBA" id="ARBA00023163"/>
    </source>
</evidence>
<dbReference type="AlphaFoldDB" id="B6GZJ6"/>
<sequence>MYGQMKGGLCGRIAQWLWSGWRGTAFESASPDLRKPYQPNPGDCKACREHRTACDHTRPQCSHCWSQQLLCFYVEPKQKKRNLHKATVSEVETVPRLIKEATV</sequence>
<organism evidence="6 7">
    <name type="scientific">Penicillium rubens (strain ATCC 28089 / DSM 1075 / NRRL 1951 / Wisconsin 54-1255)</name>
    <name type="common">Penicillium chrysogenum</name>
    <dbReference type="NCBI Taxonomy" id="500485"/>
    <lineage>
        <taxon>Eukaryota</taxon>
        <taxon>Fungi</taxon>
        <taxon>Dikarya</taxon>
        <taxon>Ascomycota</taxon>
        <taxon>Pezizomycotina</taxon>
        <taxon>Eurotiomycetes</taxon>
        <taxon>Eurotiomycetidae</taxon>
        <taxon>Eurotiales</taxon>
        <taxon>Aspergillaceae</taxon>
        <taxon>Penicillium</taxon>
        <taxon>Penicillium chrysogenum species complex</taxon>
    </lineage>
</organism>
<dbReference type="Proteomes" id="UP000000724">
    <property type="component" value="Contig Pc00c12"/>
</dbReference>
<keyword evidence="4" id="KW-0539">Nucleus</keyword>
<evidence type="ECO:0000256" key="2">
    <source>
        <dbReference type="ARBA" id="ARBA00023125"/>
    </source>
</evidence>
<dbReference type="PROSITE" id="PS50048">
    <property type="entry name" value="ZN2_CY6_FUNGAL_2"/>
    <property type="match status" value="1"/>
</dbReference>
<dbReference type="InterPro" id="IPR001138">
    <property type="entry name" value="Zn2Cys6_DnaBD"/>
</dbReference>
<keyword evidence="2" id="KW-0238">DNA-binding</keyword>
<dbReference type="VEuPathDB" id="FungiDB:PCH_Pc12g13120"/>
<dbReference type="HOGENOM" id="CLU_2264603_0_0_1"/>
<keyword evidence="7" id="KW-1185">Reference proteome</keyword>
<dbReference type="GO" id="GO:0003677">
    <property type="term" value="F:DNA binding"/>
    <property type="evidence" value="ECO:0007669"/>
    <property type="project" value="UniProtKB-KW"/>
</dbReference>
<reference evidence="6 7" key="1">
    <citation type="journal article" date="2008" name="Nat. Biotechnol.">
        <title>Genome sequencing and analysis of the filamentous fungus Penicillium chrysogenum.</title>
        <authorList>
            <person name="van den Berg M.A."/>
            <person name="Albang R."/>
            <person name="Albermann K."/>
            <person name="Badger J.H."/>
            <person name="Daran J.-M."/>
            <person name="Driessen A.J.M."/>
            <person name="Garcia-Estrada C."/>
            <person name="Fedorova N.D."/>
            <person name="Harris D.M."/>
            <person name="Heijne W.H.M."/>
            <person name="Joardar V.S."/>
            <person name="Kiel J.A.K.W."/>
            <person name="Kovalchuk A."/>
            <person name="Martin J.F."/>
            <person name="Nierman W.C."/>
            <person name="Nijland J.G."/>
            <person name="Pronk J.T."/>
            <person name="Roubos J.A."/>
            <person name="van der Klei I.J."/>
            <person name="van Peij N.N.M.E."/>
            <person name="Veenhuis M."/>
            <person name="von Doehren H."/>
            <person name="Wagner C."/>
            <person name="Wortman J.R."/>
            <person name="Bovenberg R.A.L."/>
        </authorList>
    </citation>
    <scope>NUCLEOTIDE SEQUENCE [LARGE SCALE GENOMIC DNA]</scope>
    <source>
        <strain evidence="7">ATCC 28089 / DSM 1075 / NRRL 1951 / Wisconsin 54-1255</strain>
    </source>
</reference>
<dbReference type="SUPFAM" id="SSF57701">
    <property type="entry name" value="Zn2/Cys6 DNA-binding domain"/>
    <property type="match status" value="1"/>
</dbReference>
<evidence type="ECO:0000313" key="7">
    <source>
        <dbReference type="Proteomes" id="UP000000724"/>
    </source>
</evidence>
<dbReference type="OrthoDB" id="4263859at2759"/>
<accession>B6GZJ6</accession>
<keyword evidence="3" id="KW-0804">Transcription</keyword>
<evidence type="ECO:0000259" key="5">
    <source>
        <dbReference type="PROSITE" id="PS50048"/>
    </source>
</evidence>
<gene>
    <name evidence="6" type="ORF">Pc12g13120</name>
    <name evidence="6" type="ORF">PCH_Pc12g13120</name>
</gene>
<dbReference type="Pfam" id="PF00172">
    <property type="entry name" value="Zn_clus"/>
    <property type="match status" value="1"/>
</dbReference>
<protein>
    <submittedName>
        <fullName evidence="6">Pc12g13120 protein</fullName>
    </submittedName>
</protein>
<dbReference type="GO" id="GO:0008270">
    <property type="term" value="F:zinc ion binding"/>
    <property type="evidence" value="ECO:0007669"/>
    <property type="project" value="InterPro"/>
</dbReference>
<dbReference type="OMA" id="TRPQCSH"/>
<evidence type="ECO:0000256" key="1">
    <source>
        <dbReference type="ARBA" id="ARBA00023015"/>
    </source>
</evidence>
<dbReference type="InterPro" id="IPR036864">
    <property type="entry name" value="Zn2-C6_fun-type_DNA-bd_sf"/>
</dbReference>